<feature type="compositionally biased region" description="Basic residues" evidence="1">
    <location>
        <begin position="94"/>
        <end position="104"/>
    </location>
</feature>
<accession>A0ABN9RH34</accession>
<feature type="compositionally biased region" description="Gly residues" evidence="1">
    <location>
        <begin position="82"/>
        <end position="92"/>
    </location>
</feature>
<feature type="compositionally biased region" description="Low complexity" evidence="1">
    <location>
        <begin position="45"/>
        <end position="55"/>
    </location>
</feature>
<protein>
    <submittedName>
        <fullName evidence="2">Uncharacterized protein</fullName>
    </submittedName>
</protein>
<gene>
    <name evidence="2" type="ORF">PCOR1329_LOCUS20297</name>
</gene>
<comment type="caution">
    <text evidence="2">The sequence shown here is derived from an EMBL/GenBank/DDBJ whole genome shotgun (WGS) entry which is preliminary data.</text>
</comment>
<feature type="compositionally biased region" description="Basic residues" evidence="1">
    <location>
        <begin position="56"/>
        <end position="81"/>
    </location>
</feature>
<proteinExistence type="predicted"/>
<evidence type="ECO:0000256" key="1">
    <source>
        <dbReference type="SAM" id="MobiDB-lite"/>
    </source>
</evidence>
<dbReference type="EMBL" id="CAUYUJ010006564">
    <property type="protein sequence ID" value="CAK0817807.1"/>
    <property type="molecule type" value="Genomic_DNA"/>
</dbReference>
<feature type="region of interest" description="Disordered" evidence="1">
    <location>
        <begin position="1"/>
        <end position="33"/>
    </location>
</feature>
<reference evidence="2" key="1">
    <citation type="submission" date="2023-10" db="EMBL/GenBank/DDBJ databases">
        <authorList>
            <person name="Chen Y."/>
            <person name="Shah S."/>
            <person name="Dougan E. K."/>
            <person name="Thang M."/>
            <person name="Chan C."/>
        </authorList>
    </citation>
    <scope>NUCLEOTIDE SEQUENCE [LARGE SCALE GENOMIC DNA]</scope>
</reference>
<organism evidence="2 3">
    <name type="scientific">Prorocentrum cordatum</name>
    <dbReference type="NCBI Taxonomy" id="2364126"/>
    <lineage>
        <taxon>Eukaryota</taxon>
        <taxon>Sar</taxon>
        <taxon>Alveolata</taxon>
        <taxon>Dinophyceae</taxon>
        <taxon>Prorocentrales</taxon>
        <taxon>Prorocentraceae</taxon>
        <taxon>Prorocentrum</taxon>
    </lineage>
</organism>
<dbReference type="Proteomes" id="UP001189429">
    <property type="component" value="Unassembled WGS sequence"/>
</dbReference>
<sequence length="104" mass="11051">SRRGSNPEVWHSNAAQSQLDRAPGPKSHAVGGLGAGAVARDGLRAARGVPGAWPGARRRRRHGPHARRQRARRLARHRGRWRGGGQSGGGWPPGRRRVAGRGGG</sequence>
<evidence type="ECO:0000313" key="3">
    <source>
        <dbReference type="Proteomes" id="UP001189429"/>
    </source>
</evidence>
<keyword evidence="3" id="KW-1185">Reference proteome</keyword>
<feature type="non-terminal residue" evidence="2">
    <location>
        <position position="1"/>
    </location>
</feature>
<feature type="non-terminal residue" evidence="2">
    <location>
        <position position="104"/>
    </location>
</feature>
<name>A0ABN9RH34_9DINO</name>
<feature type="region of interest" description="Disordered" evidence="1">
    <location>
        <begin position="45"/>
        <end position="104"/>
    </location>
</feature>
<evidence type="ECO:0000313" key="2">
    <source>
        <dbReference type="EMBL" id="CAK0817807.1"/>
    </source>
</evidence>